<protein>
    <recommendedName>
        <fullName evidence="9">Indole-diterpene biosynthesis</fullName>
    </recommendedName>
</protein>
<name>A0A395NV57_TRIAR</name>
<dbReference type="InterPro" id="IPR008547">
    <property type="entry name" value="DUF829_TMEM53"/>
</dbReference>
<evidence type="ECO:0000313" key="7">
    <source>
        <dbReference type="EMBL" id="RFU79873.1"/>
    </source>
</evidence>
<evidence type="ECO:0008006" key="9">
    <source>
        <dbReference type="Google" id="ProtNLM"/>
    </source>
</evidence>
<dbReference type="AlphaFoldDB" id="A0A395NV57"/>
<evidence type="ECO:0000256" key="2">
    <source>
        <dbReference type="ARBA" id="ARBA00022692"/>
    </source>
</evidence>
<dbReference type="EMBL" id="PXOA01000136">
    <property type="protein sequence ID" value="RFU79873.1"/>
    <property type="molecule type" value="Genomic_DNA"/>
</dbReference>
<gene>
    <name evidence="7" type="ORF">TARUN_2362</name>
</gene>
<dbReference type="PANTHER" id="PTHR12265:SF30">
    <property type="entry name" value="TRANSMEMBRANE PROTEIN 53"/>
    <property type="match status" value="1"/>
</dbReference>
<comment type="subcellular location">
    <subcellularLocation>
        <location evidence="6">Nucleus outer membrane</location>
        <topology evidence="6">Single-pass membrane protein</topology>
    </subcellularLocation>
</comment>
<organism evidence="7 8">
    <name type="scientific">Trichoderma arundinaceum</name>
    <dbReference type="NCBI Taxonomy" id="490622"/>
    <lineage>
        <taxon>Eukaryota</taxon>
        <taxon>Fungi</taxon>
        <taxon>Dikarya</taxon>
        <taxon>Ascomycota</taxon>
        <taxon>Pezizomycotina</taxon>
        <taxon>Sordariomycetes</taxon>
        <taxon>Hypocreomycetidae</taxon>
        <taxon>Hypocreales</taxon>
        <taxon>Hypocreaceae</taxon>
        <taxon>Trichoderma</taxon>
    </lineage>
</organism>
<keyword evidence="5" id="KW-0539">Nucleus</keyword>
<dbReference type="InterPro" id="IPR029058">
    <property type="entry name" value="AB_hydrolase_fold"/>
</dbReference>
<keyword evidence="8" id="KW-1185">Reference proteome</keyword>
<comment type="similarity">
    <text evidence="1">Belongs to the TMEM53 family.</text>
</comment>
<dbReference type="SUPFAM" id="SSF53474">
    <property type="entry name" value="alpha/beta-Hydrolases"/>
    <property type="match status" value="1"/>
</dbReference>
<dbReference type="GO" id="GO:0005640">
    <property type="term" value="C:nuclear outer membrane"/>
    <property type="evidence" value="ECO:0007669"/>
    <property type="project" value="UniProtKB-SubCell"/>
</dbReference>
<evidence type="ECO:0000256" key="1">
    <source>
        <dbReference type="ARBA" id="ARBA00007387"/>
    </source>
</evidence>
<evidence type="ECO:0000256" key="4">
    <source>
        <dbReference type="ARBA" id="ARBA00023136"/>
    </source>
</evidence>
<comment type="caution">
    <text evidence="7">The sequence shown here is derived from an EMBL/GenBank/DDBJ whole genome shotgun (WGS) entry which is preliminary data.</text>
</comment>
<accession>A0A395NV57</accession>
<proteinExistence type="inferred from homology"/>
<dbReference type="Proteomes" id="UP000266272">
    <property type="component" value="Unassembled WGS sequence"/>
</dbReference>
<keyword evidence="2" id="KW-0812">Transmembrane</keyword>
<evidence type="ECO:0000256" key="3">
    <source>
        <dbReference type="ARBA" id="ARBA00022989"/>
    </source>
</evidence>
<keyword evidence="3" id="KW-1133">Transmembrane helix</keyword>
<evidence type="ECO:0000256" key="5">
    <source>
        <dbReference type="ARBA" id="ARBA00023242"/>
    </source>
</evidence>
<dbReference type="OrthoDB" id="77878at2759"/>
<reference evidence="7 8" key="1">
    <citation type="journal article" date="2018" name="PLoS Pathog.">
        <title>Evolution of structural diversity of trichothecenes, a family of toxins produced by plant pathogenic and entomopathogenic fungi.</title>
        <authorList>
            <person name="Proctor R.H."/>
            <person name="McCormick S.P."/>
            <person name="Kim H.S."/>
            <person name="Cardoza R.E."/>
            <person name="Stanley A.M."/>
            <person name="Lindo L."/>
            <person name="Kelly A."/>
            <person name="Brown D.W."/>
            <person name="Lee T."/>
            <person name="Vaughan M.M."/>
            <person name="Alexander N.J."/>
            <person name="Busman M."/>
            <person name="Gutierrez S."/>
        </authorList>
    </citation>
    <scope>NUCLEOTIDE SEQUENCE [LARGE SCALE GENOMIC DNA]</scope>
    <source>
        <strain evidence="7 8">IBT 40837</strain>
    </source>
</reference>
<keyword evidence="4" id="KW-0472">Membrane</keyword>
<dbReference type="PANTHER" id="PTHR12265">
    <property type="entry name" value="TRANSMEMBRANE PROTEIN 53"/>
    <property type="match status" value="1"/>
</dbReference>
<sequence length="389" mass="43502">MPASSTTAALRARELAHARHAVSASSIRRALQGGAGRGERIFCPRRRSLHGRGSVVAAAAAKPFSALRGTTYTTATQLRMASTATTLVKKEPPLSFMQHLSSSVSYYCPPDALAPNSNKTNENTNERRHPELILVLSWMGARDTHIAKYIAQHRALFPSSRILLIRSPASHVFWPSLARRHIPPAIRILKDFAEPEPTASTTAISGRPRVLLHILSNGGVSTAARIRELLRKELGTDAAGNKLVIPRYALCLDSCPGNFEWRSTHRALLQSLPRWSSPMVHLVIAIAWVIYKLRLTRPAQNLNAEALRRASLLRRETQRTYLYGTADAVISWRHVENHARRAEEAGFKVRRERFEGGEHVSLVRKESQRYWQAVKETWDEAEVESEKAS</sequence>
<dbReference type="Pfam" id="PF05705">
    <property type="entry name" value="DUF829"/>
    <property type="match status" value="1"/>
</dbReference>
<evidence type="ECO:0000313" key="8">
    <source>
        <dbReference type="Proteomes" id="UP000266272"/>
    </source>
</evidence>
<evidence type="ECO:0000256" key="6">
    <source>
        <dbReference type="ARBA" id="ARBA00034303"/>
    </source>
</evidence>